<evidence type="ECO:0000313" key="2">
    <source>
        <dbReference type="Proteomes" id="UP000270046"/>
    </source>
</evidence>
<gene>
    <name evidence="1" type="ORF">HYN43_002655</name>
</gene>
<dbReference type="OrthoDB" id="9895738at2"/>
<sequence>MSEIDLDQYLGTPDGHFNANAQSWYFEFTGIKRPDCDMSFEVFIAAVHELYLFVLAHRDKPFACLNMVKELPVRLGLTGKDTLVLVNHLLGVLSHHDELNSFMRPFMQVVDHRHNLSPYTEDPDVINHRWEFSFEETKAKMDAMATTKEKMVYIINLITDFKQKASAMDELTLHYYLDTGFLQKCIDEVKRIQLIDQLDKKEITLPVPVRKGYSHSEQTVIATKYLYFFSGYNFSGHKIMSADNYELLLRYVAAFLKDESVSADIKPLVQLNISNEFIRYTFYLIHKELFGTRQIRPSMIRFIHTVFSQFSGTELTTTKTKFSVKPKLYDSDAQYRDR</sequence>
<evidence type="ECO:0000313" key="1">
    <source>
        <dbReference type="EMBL" id="AYL94260.1"/>
    </source>
</evidence>
<reference evidence="1 2" key="1">
    <citation type="submission" date="2018-10" db="EMBL/GenBank/DDBJ databases">
        <title>Genome sequencing of Mucilaginibacter sp. HYN0043.</title>
        <authorList>
            <person name="Kim M."/>
            <person name="Yi H."/>
        </authorList>
    </citation>
    <scope>NUCLEOTIDE SEQUENCE [LARGE SCALE GENOMIC DNA]</scope>
    <source>
        <strain evidence="1 2">HYN0043</strain>
    </source>
</reference>
<dbReference type="RefSeq" id="WP_119407980.1">
    <property type="nucleotide sequence ID" value="NZ_CP032869.1"/>
</dbReference>
<protein>
    <submittedName>
        <fullName evidence="1">Uncharacterized protein</fullName>
    </submittedName>
</protein>
<dbReference type="EMBL" id="CP032869">
    <property type="protein sequence ID" value="AYL94260.1"/>
    <property type="molecule type" value="Genomic_DNA"/>
</dbReference>
<dbReference type="Proteomes" id="UP000270046">
    <property type="component" value="Chromosome"/>
</dbReference>
<name>A0A494VMS0_9SPHI</name>
<accession>A0A494VMS0</accession>
<organism evidence="1 2">
    <name type="scientific">Mucilaginibacter celer</name>
    <dbReference type="NCBI Taxonomy" id="2305508"/>
    <lineage>
        <taxon>Bacteria</taxon>
        <taxon>Pseudomonadati</taxon>
        <taxon>Bacteroidota</taxon>
        <taxon>Sphingobacteriia</taxon>
        <taxon>Sphingobacteriales</taxon>
        <taxon>Sphingobacteriaceae</taxon>
        <taxon>Mucilaginibacter</taxon>
    </lineage>
</organism>
<dbReference type="AlphaFoldDB" id="A0A494VMS0"/>
<proteinExistence type="predicted"/>
<dbReference type="KEGG" id="muh:HYN43_002655"/>
<keyword evidence="2" id="KW-1185">Reference proteome</keyword>